<comment type="caution">
    <text evidence="1">The sequence shown here is derived from an EMBL/GenBank/DDBJ whole genome shotgun (WGS) entry which is preliminary data.</text>
</comment>
<reference evidence="1" key="1">
    <citation type="submission" date="2016-09" db="EMBL/GenBank/DDBJ databases">
        <title>Draft genome of thermotolerant cyanobacterium Desertifilum sp. strain IPPAS B-1220.</title>
        <authorList>
            <person name="Sinetova M.A."/>
            <person name="Bolakhan K."/>
            <person name="Zayadan B.K."/>
            <person name="Mironov K.S."/>
            <person name="Ustinova V."/>
            <person name="Kupriyanova E.V."/>
            <person name="Sidorov R.A."/>
            <person name="Skrypnik A.N."/>
            <person name="Gogoleva N.E."/>
            <person name="Gogolev Y.V."/>
            <person name="Los D.A."/>
        </authorList>
    </citation>
    <scope>NUCLEOTIDE SEQUENCE [LARGE SCALE GENOMIC DNA]</scope>
    <source>
        <strain evidence="1">IPPAS B-1220</strain>
    </source>
</reference>
<proteinExistence type="predicted"/>
<sequence>MGKTISKSEVIEVDCATFDKKVSIGIAAIEGKAATVNGQFDIFLNQRQQPRQGKALLNVDDIGSPVSICSGNCSTELVKVANIMNRFNANDIH</sequence>
<evidence type="ECO:0000313" key="1">
    <source>
        <dbReference type="EMBL" id="OEJ75277.1"/>
    </source>
</evidence>
<accession>A0A1E5QL27</accession>
<dbReference type="AlphaFoldDB" id="A0A1E5QL27"/>
<gene>
    <name evidence="1" type="ORF">BH720_11220</name>
</gene>
<protein>
    <submittedName>
        <fullName evidence="1">Uncharacterized protein</fullName>
    </submittedName>
</protein>
<name>A0A1E5QL27_9CYAN</name>
<dbReference type="EMBL" id="MJGC01000053">
    <property type="protein sequence ID" value="OEJ75277.1"/>
    <property type="molecule type" value="Genomic_DNA"/>
</dbReference>
<organism evidence="1">
    <name type="scientific">Desertifilum tharense IPPAS B-1220</name>
    <dbReference type="NCBI Taxonomy" id="1781255"/>
    <lineage>
        <taxon>Bacteria</taxon>
        <taxon>Bacillati</taxon>
        <taxon>Cyanobacteriota</taxon>
        <taxon>Cyanophyceae</taxon>
        <taxon>Desertifilales</taxon>
        <taxon>Desertifilaceae</taxon>
        <taxon>Desertifilum</taxon>
    </lineage>
</organism>